<evidence type="ECO:0000313" key="2">
    <source>
        <dbReference type="Proteomes" id="UP000663891"/>
    </source>
</evidence>
<dbReference type="Proteomes" id="UP000663891">
    <property type="component" value="Unassembled WGS sequence"/>
</dbReference>
<name>A0A815HWH2_9BILA</name>
<reference evidence="1" key="1">
    <citation type="submission" date="2021-02" db="EMBL/GenBank/DDBJ databases">
        <authorList>
            <person name="Nowell W R."/>
        </authorList>
    </citation>
    <scope>NUCLEOTIDE SEQUENCE</scope>
</reference>
<dbReference type="AlphaFoldDB" id="A0A815HWH2"/>
<feature type="non-terminal residue" evidence="1">
    <location>
        <position position="1"/>
    </location>
</feature>
<sequence length="116" mass="13178">DAEAQLNPNNIKPKDESLISTLCCAQFYVRKERIHHYTYEQWSSLYNASLQPHCTTDRDRENPGGSGIKWFGGSFEHLWHVILGLDATNMPPLKPRTNTDPCHLFRSSCKGSPCSN</sequence>
<dbReference type="OrthoDB" id="426718at2759"/>
<organism evidence="1 2">
    <name type="scientific">Adineta steineri</name>
    <dbReference type="NCBI Taxonomy" id="433720"/>
    <lineage>
        <taxon>Eukaryota</taxon>
        <taxon>Metazoa</taxon>
        <taxon>Spiralia</taxon>
        <taxon>Gnathifera</taxon>
        <taxon>Rotifera</taxon>
        <taxon>Eurotatoria</taxon>
        <taxon>Bdelloidea</taxon>
        <taxon>Adinetida</taxon>
        <taxon>Adinetidae</taxon>
        <taxon>Adineta</taxon>
    </lineage>
</organism>
<dbReference type="EMBL" id="CAJNON010000698">
    <property type="protein sequence ID" value="CAF1357248.1"/>
    <property type="molecule type" value="Genomic_DNA"/>
</dbReference>
<comment type="caution">
    <text evidence="1">The sequence shown here is derived from an EMBL/GenBank/DDBJ whole genome shotgun (WGS) entry which is preliminary data.</text>
</comment>
<proteinExistence type="predicted"/>
<evidence type="ECO:0000313" key="1">
    <source>
        <dbReference type="EMBL" id="CAF1357248.1"/>
    </source>
</evidence>
<protein>
    <submittedName>
        <fullName evidence="1">Uncharacterized protein</fullName>
    </submittedName>
</protein>
<dbReference type="Pfam" id="PF11913">
    <property type="entry name" value="DUF3431"/>
    <property type="match status" value="1"/>
</dbReference>
<gene>
    <name evidence="1" type="ORF">VCS650_LOCUS34106</name>
</gene>
<accession>A0A815HWH2</accession>
<dbReference type="InterPro" id="IPR021838">
    <property type="entry name" value="DUF3431"/>
</dbReference>